<evidence type="ECO:0000256" key="4">
    <source>
        <dbReference type="ARBA" id="ARBA00022989"/>
    </source>
</evidence>
<dbReference type="InterPro" id="IPR020846">
    <property type="entry name" value="MFS_dom"/>
</dbReference>
<feature type="transmembrane region" description="Helical" evidence="6">
    <location>
        <begin position="354"/>
        <end position="375"/>
    </location>
</feature>
<dbReference type="EMBL" id="JWIR02000051">
    <property type="protein sequence ID" value="KKB37665.1"/>
    <property type="molecule type" value="Genomic_DNA"/>
</dbReference>
<sequence>MEATGYKGTNKMIAGIVFGVITFWLFAQAMVNIVPAVQEDLDVELTALNIAISLTSLFSGMFIVVAGGLADRFGRKKVTYIGLILSVIGSLLLVLAQGAVLLIIGRVLQGLSAACIMPATIALMKAYFEGAERQRALSYWSIGSWGGSGITSFAGGAIATYMGWKWIFIFSIIFALLAMWFIKEVPESKAETDNKFRFDFGGLSIFIVTMLAINILITQGAGLGWTSLPTIILAAVSVGGIIVFVKYEAKRKNALIDFRLFKNKPYTGATISNFLLNAVAGTLIVANTYVQVGRGFTAFQSGLLSIGYLVAVLSMIRVGEKLMQKIGAKKPMIWGSAITLIGVALMGLTFFSDLIYTVMVFVGFILFGLGLGMYATPSTDTAVASAPNDKVGEASGIYKMASSLGNAFGIAISATIYSTVAAVSTVHTAATVGIITNVIFAAVSLLSIVVLVPGVSIKRKKAGKLVEQGN</sequence>
<feature type="transmembrane region" description="Helical" evidence="6">
    <location>
        <begin position="396"/>
        <end position="417"/>
    </location>
</feature>
<feature type="transmembrane region" description="Helical" evidence="6">
    <location>
        <begin position="223"/>
        <end position="245"/>
    </location>
</feature>
<feature type="transmembrane region" description="Helical" evidence="6">
    <location>
        <begin position="12"/>
        <end position="34"/>
    </location>
</feature>
<dbReference type="Gene3D" id="1.20.1720.10">
    <property type="entry name" value="Multidrug resistance protein D"/>
    <property type="match status" value="1"/>
</dbReference>
<dbReference type="OrthoDB" id="2412976at2"/>
<organism evidence="8 9">
    <name type="scientific">Bacillus thermotolerans</name>
    <name type="common">Quasibacillus thermotolerans</name>
    <dbReference type="NCBI Taxonomy" id="1221996"/>
    <lineage>
        <taxon>Bacteria</taxon>
        <taxon>Bacillati</taxon>
        <taxon>Bacillota</taxon>
        <taxon>Bacilli</taxon>
        <taxon>Bacillales</taxon>
        <taxon>Bacillaceae</taxon>
        <taxon>Bacillus</taxon>
    </lineage>
</organism>
<comment type="subcellular location">
    <subcellularLocation>
        <location evidence="1">Cell membrane</location>
        <topology evidence="1">Multi-pass membrane protein</topology>
    </subcellularLocation>
</comment>
<feature type="transmembrane region" description="Helical" evidence="6">
    <location>
        <begin position="110"/>
        <end position="128"/>
    </location>
</feature>
<feature type="transmembrane region" description="Helical" evidence="6">
    <location>
        <begin position="266"/>
        <end position="286"/>
    </location>
</feature>
<dbReference type="PANTHER" id="PTHR42718:SF9">
    <property type="entry name" value="MAJOR FACILITATOR SUPERFAMILY MULTIDRUG TRANSPORTER MFSC"/>
    <property type="match status" value="1"/>
</dbReference>
<keyword evidence="5 6" id="KW-0472">Membrane</keyword>
<keyword evidence="2" id="KW-0813">Transport</keyword>
<feature type="transmembrane region" description="Helical" evidence="6">
    <location>
        <begin position="198"/>
        <end position="217"/>
    </location>
</feature>
<dbReference type="Pfam" id="PF07690">
    <property type="entry name" value="MFS_1"/>
    <property type="match status" value="1"/>
</dbReference>
<feature type="domain" description="Major facilitator superfamily (MFS) profile" evidence="7">
    <location>
        <begin position="12"/>
        <end position="459"/>
    </location>
</feature>
<accession>A0A0F5HXA6</accession>
<dbReference type="PROSITE" id="PS50850">
    <property type="entry name" value="MFS"/>
    <property type="match status" value="1"/>
</dbReference>
<dbReference type="InterPro" id="IPR005829">
    <property type="entry name" value="Sugar_transporter_CS"/>
</dbReference>
<evidence type="ECO:0000313" key="8">
    <source>
        <dbReference type="EMBL" id="KKB37665.1"/>
    </source>
</evidence>
<protein>
    <submittedName>
        <fullName evidence="8">Transporter</fullName>
    </submittedName>
</protein>
<dbReference type="FunFam" id="1.20.1250.20:FF:000252">
    <property type="entry name" value="Quinolone resistance protein NorB"/>
    <property type="match status" value="1"/>
</dbReference>
<dbReference type="PROSITE" id="PS00216">
    <property type="entry name" value="SUGAR_TRANSPORT_1"/>
    <property type="match status" value="1"/>
</dbReference>
<reference evidence="8" key="1">
    <citation type="submission" date="2015-02" db="EMBL/GenBank/DDBJ databases">
        <title>Genome Assembly of Bacillaceae bacterium MTCC 8252.</title>
        <authorList>
            <person name="Verma A."/>
            <person name="Khatri I."/>
            <person name="Mual P."/>
            <person name="Subramanian S."/>
            <person name="Krishnamurthi S."/>
        </authorList>
    </citation>
    <scope>NUCLEOTIDE SEQUENCE [LARGE SCALE GENOMIC DNA]</scope>
    <source>
        <strain evidence="8">MTCC 8252</strain>
    </source>
</reference>
<evidence type="ECO:0000256" key="2">
    <source>
        <dbReference type="ARBA" id="ARBA00022448"/>
    </source>
</evidence>
<feature type="transmembrane region" description="Helical" evidence="6">
    <location>
        <begin position="298"/>
        <end position="319"/>
    </location>
</feature>
<dbReference type="PRINTS" id="PR01988">
    <property type="entry name" value="EXPORTERBACE"/>
</dbReference>
<keyword evidence="9" id="KW-1185">Reference proteome</keyword>
<dbReference type="GO" id="GO:0005886">
    <property type="term" value="C:plasma membrane"/>
    <property type="evidence" value="ECO:0007669"/>
    <property type="project" value="UniProtKB-SubCell"/>
</dbReference>
<dbReference type="InterPro" id="IPR036259">
    <property type="entry name" value="MFS_trans_sf"/>
</dbReference>
<feature type="transmembrane region" description="Helical" evidence="6">
    <location>
        <begin position="429"/>
        <end position="452"/>
    </location>
</feature>
<evidence type="ECO:0000256" key="5">
    <source>
        <dbReference type="ARBA" id="ARBA00023136"/>
    </source>
</evidence>
<evidence type="ECO:0000313" key="9">
    <source>
        <dbReference type="Proteomes" id="UP000031563"/>
    </source>
</evidence>
<dbReference type="STRING" id="1221996.QY95_02775"/>
<evidence type="ECO:0000256" key="1">
    <source>
        <dbReference type="ARBA" id="ARBA00004651"/>
    </source>
</evidence>
<dbReference type="AlphaFoldDB" id="A0A0F5HXA6"/>
<feature type="transmembrane region" description="Helical" evidence="6">
    <location>
        <begin position="46"/>
        <end position="69"/>
    </location>
</feature>
<comment type="caution">
    <text evidence="8">The sequence shown here is derived from an EMBL/GenBank/DDBJ whole genome shotgun (WGS) entry which is preliminary data.</text>
</comment>
<feature type="transmembrane region" description="Helical" evidence="6">
    <location>
        <begin position="81"/>
        <end position="104"/>
    </location>
</feature>
<feature type="transmembrane region" description="Helical" evidence="6">
    <location>
        <begin position="137"/>
        <end position="158"/>
    </location>
</feature>
<feature type="transmembrane region" description="Helical" evidence="6">
    <location>
        <begin position="331"/>
        <end position="348"/>
    </location>
</feature>
<dbReference type="RefSeq" id="WP_040047732.1">
    <property type="nucleotide sequence ID" value="NZ_JWIR02000051.1"/>
</dbReference>
<evidence type="ECO:0000256" key="3">
    <source>
        <dbReference type="ARBA" id="ARBA00022692"/>
    </source>
</evidence>
<evidence type="ECO:0000256" key="6">
    <source>
        <dbReference type="SAM" id="Phobius"/>
    </source>
</evidence>
<gene>
    <name evidence="8" type="ORF">QY95_02775</name>
</gene>
<keyword evidence="4 6" id="KW-1133">Transmembrane helix</keyword>
<name>A0A0F5HXA6_BACTR</name>
<dbReference type="InterPro" id="IPR011701">
    <property type="entry name" value="MFS"/>
</dbReference>
<feature type="transmembrane region" description="Helical" evidence="6">
    <location>
        <begin position="164"/>
        <end position="182"/>
    </location>
</feature>
<dbReference type="Proteomes" id="UP000031563">
    <property type="component" value="Unassembled WGS sequence"/>
</dbReference>
<dbReference type="Gene3D" id="1.20.1250.20">
    <property type="entry name" value="MFS general substrate transporter like domains"/>
    <property type="match status" value="1"/>
</dbReference>
<dbReference type="PANTHER" id="PTHR42718">
    <property type="entry name" value="MAJOR FACILITATOR SUPERFAMILY MULTIDRUG TRANSPORTER MFSC"/>
    <property type="match status" value="1"/>
</dbReference>
<dbReference type="InterPro" id="IPR022324">
    <property type="entry name" value="Bacilysin_exporter_BacE_put"/>
</dbReference>
<dbReference type="GO" id="GO:0022857">
    <property type="term" value="F:transmembrane transporter activity"/>
    <property type="evidence" value="ECO:0007669"/>
    <property type="project" value="InterPro"/>
</dbReference>
<proteinExistence type="predicted"/>
<evidence type="ECO:0000259" key="7">
    <source>
        <dbReference type="PROSITE" id="PS50850"/>
    </source>
</evidence>
<keyword evidence="3 6" id="KW-0812">Transmembrane</keyword>
<dbReference type="CDD" id="cd17321">
    <property type="entry name" value="MFS_MMR_MDR_like"/>
    <property type="match status" value="1"/>
</dbReference>
<dbReference type="SUPFAM" id="SSF103473">
    <property type="entry name" value="MFS general substrate transporter"/>
    <property type="match status" value="1"/>
</dbReference>